<feature type="domain" description="HipA-like C-terminal" evidence="4">
    <location>
        <begin position="1"/>
        <end position="88"/>
    </location>
</feature>
<keyword evidence="6" id="KW-1185">Reference proteome</keyword>
<keyword evidence="3" id="KW-0418">Kinase</keyword>
<dbReference type="Proteomes" id="UP000298200">
    <property type="component" value="Unassembled WGS sequence"/>
</dbReference>
<keyword evidence="2" id="KW-0808">Transferase</keyword>
<organism evidence="5 6">
    <name type="scientific">Leptospira yanagawae</name>
    <dbReference type="NCBI Taxonomy" id="293069"/>
    <lineage>
        <taxon>Bacteria</taxon>
        <taxon>Pseudomonadati</taxon>
        <taxon>Spirochaetota</taxon>
        <taxon>Spirochaetia</taxon>
        <taxon>Leptospirales</taxon>
        <taxon>Leptospiraceae</taxon>
        <taxon>Leptospira</taxon>
    </lineage>
</organism>
<sequence length="121" mass="13873">NVLSGNTDDHARNHSAFWNGNTLSLTPAYDICPQARSGNEATQAMLITGEDRRSQIQVCLQARNQFLLSKQKATEIVKHQIRTIEKKWKTVCEEAELSQVDRNLLWKRQFLNPFSLEGVKF</sequence>
<protein>
    <submittedName>
        <fullName evidence="5">HipA domain-containing protein</fullName>
    </submittedName>
</protein>
<name>A0ABY2LXW3_9LEPT</name>
<dbReference type="RefSeq" id="WP_135637683.1">
    <property type="nucleotide sequence ID" value="NZ_RQFU01000029.1"/>
</dbReference>
<gene>
    <name evidence="5" type="ORF">EHQ46_18510</name>
</gene>
<dbReference type="EMBL" id="RQFU01000029">
    <property type="protein sequence ID" value="TGL16221.1"/>
    <property type="molecule type" value="Genomic_DNA"/>
</dbReference>
<evidence type="ECO:0000256" key="3">
    <source>
        <dbReference type="ARBA" id="ARBA00022777"/>
    </source>
</evidence>
<dbReference type="PANTHER" id="PTHR37419">
    <property type="entry name" value="SERINE/THREONINE-PROTEIN KINASE TOXIN HIPA"/>
    <property type="match status" value="1"/>
</dbReference>
<accession>A0ABY2LXW3</accession>
<dbReference type="PANTHER" id="PTHR37419:SF8">
    <property type="entry name" value="TOXIN YJJJ"/>
    <property type="match status" value="1"/>
</dbReference>
<evidence type="ECO:0000313" key="5">
    <source>
        <dbReference type="EMBL" id="TGL16221.1"/>
    </source>
</evidence>
<evidence type="ECO:0000256" key="2">
    <source>
        <dbReference type="ARBA" id="ARBA00022679"/>
    </source>
</evidence>
<comment type="caution">
    <text evidence="5">The sequence shown here is derived from an EMBL/GenBank/DDBJ whole genome shotgun (WGS) entry which is preliminary data.</text>
</comment>
<evidence type="ECO:0000256" key="1">
    <source>
        <dbReference type="ARBA" id="ARBA00010164"/>
    </source>
</evidence>
<proteinExistence type="inferred from homology"/>
<reference evidence="6" key="1">
    <citation type="journal article" date="2019" name="PLoS Negl. Trop. Dis.">
        <title>Revisiting the worldwide diversity of Leptospira species in the environment.</title>
        <authorList>
            <person name="Vincent A.T."/>
            <person name="Schiettekatte O."/>
            <person name="Bourhy P."/>
            <person name="Veyrier F.J."/>
            <person name="Picardeau M."/>
        </authorList>
    </citation>
    <scope>NUCLEOTIDE SEQUENCE [LARGE SCALE GENOMIC DNA]</scope>
    <source>
        <strain evidence="6">201800272</strain>
    </source>
</reference>
<dbReference type="Pfam" id="PF07804">
    <property type="entry name" value="HipA_C"/>
    <property type="match status" value="1"/>
</dbReference>
<evidence type="ECO:0000259" key="4">
    <source>
        <dbReference type="Pfam" id="PF07804"/>
    </source>
</evidence>
<comment type="similarity">
    <text evidence="1">Belongs to the HipA Ser/Thr kinase family.</text>
</comment>
<feature type="non-terminal residue" evidence="5">
    <location>
        <position position="1"/>
    </location>
</feature>
<evidence type="ECO:0000313" key="6">
    <source>
        <dbReference type="Proteomes" id="UP000298200"/>
    </source>
</evidence>
<dbReference type="InterPro" id="IPR012893">
    <property type="entry name" value="HipA-like_C"/>
</dbReference>
<dbReference type="InterPro" id="IPR052028">
    <property type="entry name" value="HipA_Ser/Thr_kinase"/>
</dbReference>